<evidence type="ECO:0000256" key="2">
    <source>
        <dbReference type="ARBA" id="ARBA00010617"/>
    </source>
</evidence>
<keyword evidence="5 8" id="KW-0560">Oxidoreductase</keyword>
<evidence type="ECO:0000256" key="1">
    <source>
        <dbReference type="ARBA" id="ARBA00001971"/>
    </source>
</evidence>
<gene>
    <name evidence="9" type="ORF">ORI27_18025</name>
</gene>
<comment type="similarity">
    <text evidence="2 8">Belongs to the cytochrome P450 family.</text>
</comment>
<sequence length="421" mass="47600">MSEFDTLKFFSDESLIVDPYQYYLEQRSQCPVSFDPQQKIMAVTGYDEGMAVYRDAGSFSACNSIIGPVAGLPFEPTGDDITDQIAEHRGEMPFSDFMSTLDPPEHTQVRGLLSKLMTPRRLKENETFMWSLVDAQLDQFIQDGRCEFVSQFAQPISLLVIADLLGVPAEDQDVFLAHLASQHSGMAETQEIEHNPLQFFENRFTDYIEDRRREPRGDVLTELAQAKYPDESTPEVIDVARLAAFLFAAGLETTSKLLTFAVRVLAERPDLQQQLREDRSLIPNFLEETLRIESPIKSHFRLTSKTTTIGDVPTPAGCSVMLLPGAYNRDPSRFQDPDVFRMDRPNVREHMAFGRGIHTCPGAPLSRVEGRVSLERILSRMTDITISEEHHGPVDARRYSFDPSFVIRGLTELHITFTPDA</sequence>
<evidence type="ECO:0000256" key="4">
    <source>
        <dbReference type="ARBA" id="ARBA00022723"/>
    </source>
</evidence>
<keyword evidence="7 8" id="KW-0503">Monooxygenase</keyword>
<proteinExistence type="inferred from homology"/>
<reference evidence="9 10" key="1">
    <citation type="submission" date="2022-11" db="EMBL/GenBank/DDBJ databases">
        <title>Mycobacterium sp. nov.</title>
        <authorList>
            <person name="Papic B."/>
            <person name="Spicic S."/>
            <person name="Duvnjak S."/>
        </authorList>
    </citation>
    <scope>NUCLEOTIDE SEQUENCE [LARGE SCALE GENOMIC DNA]</scope>
    <source>
        <strain evidence="9 10">CVI_P4</strain>
    </source>
</reference>
<evidence type="ECO:0000256" key="6">
    <source>
        <dbReference type="ARBA" id="ARBA00023004"/>
    </source>
</evidence>
<evidence type="ECO:0000256" key="8">
    <source>
        <dbReference type="RuleBase" id="RU000461"/>
    </source>
</evidence>
<dbReference type="RefSeq" id="WP_265998342.1">
    <property type="nucleotide sequence ID" value="NZ_JAPJDN010000015.1"/>
</dbReference>
<evidence type="ECO:0000256" key="3">
    <source>
        <dbReference type="ARBA" id="ARBA00022617"/>
    </source>
</evidence>
<dbReference type="InterPro" id="IPR001128">
    <property type="entry name" value="Cyt_P450"/>
</dbReference>
<dbReference type="Pfam" id="PF00067">
    <property type="entry name" value="p450"/>
    <property type="match status" value="1"/>
</dbReference>
<dbReference type="Proteomes" id="UP001300745">
    <property type="component" value="Unassembled WGS sequence"/>
</dbReference>
<organism evidence="9 10">
    <name type="scientific">Mycobacterium pinniadriaticum</name>
    <dbReference type="NCBI Taxonomy" id="2994102"/>
    <lineage>
        <taxon>Bacteria</taxon>
        <taxon>Bacillati</taxon>
        <taxon>Actinomycetota</taxon>
        <taxon>Actinomycetes</taxon>
        <taxon>Mycobacteriales</taxon>
        <taxon>Mycobacteriaceae</taxon>
        <taxon>Mycobacterium</taxon>
    </lineage>
</organism>
<evidence type="ECO:0000313" key="10">
    <source>
        <dbReference type="Proteomes" id="UP001300745"/>
    </source>
</evidence>
<evidence type="ECO:0000256" key="7">
    <source>
        <dbReference type="ARBA" id="ARBA00023033"/>
    </source>
</evidence>
<dbReference type="InterPro" id="IPR036396">
    <property type="entry name" value="Cyt_P450_sf"/>
</dbReference>
<dbReference type="SUPFAM" id="SSF48264">
    <property type="entry name" value="Cytochrome P450"/>
    <property type="match status" value="1"/>
</dbReference>
<dbReference type="PROSITE" id="PS00086">
    <property type="entry name" value="CYTOCHROME_P450"/>
    <property type="match status" value="1"/>
</dbReference>
<comment type="caution">
    <text evidence="9">The sequence shown here is derived from an EMBL/GenBank/DDBJ whole genome shotgun (WGS) entry which is preliminary data.</text>
</comment>
<dbReference type="PANTHER" id="PTHR46696:SF4">
    <property type="entry name" value="BIOTIN BIOSYNTHESIS CYTOCHROME P450"/>
    <property type="match status" value="1"/>
</dbReference>
<keyword evidence="3 8" id="KW-0349">Heme</keyword>
<comment type="cofactor">
    <cofactor evidence="1">
        <name>heme</name>
        <dbReference type="ChEBI" id="CHEBI:30413"/>
    </cofactor>
</comment>
<evidence type="ECO:0000256" key="5">
    <source>
        <dbReference type="ARBA" id="ARBA00023002"/>
    </source>
</evidence>
<dbReference type="EMBL" id="JAPJDO010000015">
    <property type="protein sequence ID" value="MCX2938599.1"/>
    <property type="molecule type" value="Genomic_DNA"/>
</dbReference>
<keyword evidence="6 8" id="KW-0408">Iron</keyword>
<keyword evidence="4 8" id="KW-0479">Metal-binding</keyword>
<protein>
    <submittedName>
        <fullName evidence="9">Cytochrome P450</fullName>
    </submittedName>
</protein>
<dbReference type="PANTHER" id="PTHR46696">
    <property type="entry name" value="P450, PUTATIVE (EUROFUNG)-RELATED"/>
    <property type="match status" value="1"/>
</dbReference>
<dbReference type="InterPro" id="IPR002397">
    <property type="entry name" value="Cyt_P450_B"/>
</dbReference>
<evidence type="ECO:0000313" key="9">
    <source>
        <dbReference type="EMBL" id="MCX2938599.1"/>
    </source>
</evidence>
<keyword evidence="10" id="KW-1185">Reference proteome</keyword>
<accession>A0ABT3SGF9</accession>
<dbReference type="InterPro" id="IPR017972">
    <property type="entry name" value="Cyt_P450_CS"/>
</dbReference>
<dbReference type="PRINTS" id="PR00385">
    <property type="entry name" value="P450"/>
</dbReference>
<dbReference type="PRINTS" id="PR00359">
    <property type="entry name" value="BP450"/>
</dbReference>
<name>A0ABT3SGF9_9MYCO</name>
<dbReference type="Gene3D" id="1.10.630.10">
    <property type="entry name" value="Cytochrome P450"/>
    <property type="match status" value="1"/>
</dbReference>